<dbReference type="Proteomes" id="UP000231501">
    <property type="component" value="Unassembled WGS sequence"/>
</dbReference>
<dbReference type="Gene3D" id="3.40.630.30">
    <property type="match status" value="1"/>
</dbReference>
<gene>
    <name evidence="3" type="ORF">CS062_13955</name>
</gene>
<dbReference type="Pfam" id="PF00583">
    <property type="entry name" value="Acetyltransf_1"/>
    <property type="match status" value="1"/>
</dbReference>
<dbReference type="AlphaFoldDB" id="A0A2G9C858"/>
<dbReference type="PROSITE" id="PS51186">
    <property type="entry name" value="GNAT"/>
    <property type="match status" value="1"/>
</dbReference>
<dbReference type="SUPFAM" id="SSF55729">
    <property type="entry name" value="Acyl-CoA N-acyltransferases (Nat)"/>
    <property type="match status" value="1"/>
</dbReference>
<feature type="compositionally biased region" description="Low complexity" evidence="1">
    <location>
        <begin position="181"/>
        <end position="196"/>
    </location>
</feature>
<accession>A0A2G9C858</accession>
<proteinExistence type="predicted"/>
<reference evidence="3 4" key="1">
    <citation type="submission" date="2017-11" db="EMBL/GenBank/DDBJ databases">
        <title>Draft genome sequence of Mitsuaria sp. HWN-4.</title>
        <authorList>
            <person name="Gundlapally S.R."/>
        </authorList>
    </citation>
    <scope>NUCLEOTIDE SEQUENCE [LARGE SCALE GENOMIC DNA]</scope>
    <source>
        <strain evidence="3 4">HWN-4</strain>
    </source>
</reference>
<dbReference type="EMBL" id="PEOG01000035">
    <property type="protein sequence ID" value="PIM52555.1"/>
    <property type="molecule type" value="Genomic_DNA"/>
</dbReference>
<dbReference type="GO" id="GO:0016747">
    <property type="term" value="F:acyltransferase activity, transferring groups other than amino-acyl groups"/>
    <property type="evidence" value="ECO:0007669"/>
    <property type="project" value="InterPro"/>
</dbReference>
<comment type="caution">
    <text evidence="3">The sequence shown here is derived from an EMBL/GenBank/DDBJ whole genome shotgun (WGS) entry which is preliminary data.</text>
</comment>
<organism evidence="3 4">
    <name type="scientific">Roseateles chitinivorans</name>
    <dbReference type="NCBI Taxonomy" id="2917965"/>
    <lineage>
        <taxon>Bacteria</taxon>
        <taxon>Pseudomonadati</taxon>
        <taxon>Pseudomonadota</taxon>
        <taxon>Betaproteobacteria</taxon>
        <taxon>Burkholderiales</taxon>
        <taxon>Sphaerotilaceae</taxon>
        <taxon>Roseateles</taxon>
    </lineage>
</organism>
<feature type="region of interest" description="Disordered" evidence="1">
    <location>
        <begin position="175"/>
        <end position="204"/>
    </location>
</feature>
<evidence type="ECO:0000259" key="2">
    <source>
        <dbReference type="PROSITE" id="PS51186"/>
    </source>
</evidence>
<sequence>MTTTTSSSSPLLIRPSLEGDIAAIQQIYEHAVLHGTGTFETDVPDRAEMARRRTEVLSRSLPYLVAERDGQVLGYAYANYFRPRLAYRYFVEDSIYLAPQAQGQGVGRLLLAELIARCEAAGARQMIAVIGDSQNLGSIGVHRSHGFEDVGVMKAAGWKFGKWLDVVLMQRQLGQGDTSSPTGATATAPAQATAPVTPDPTPAA</sequence>
<dbReference type="RefSeq" id="WP_099862236.1">
    <property type="nucleotide sequence ID" value="NZ_PEOG01000035.1"/>
</dbReference>
<keyword evidence="3" id="KW-0808">Transferase</keyword>
<dbReference type="InterPro" id="IPR000182">
    <property type="entry name" value="GNAT_dom"/>
</dbReference>
<evidence type="ECO:0000313" key="3">
    <source>
        <dbReference type="EMBL" id="PIM52555.1"/>
    </source>
</evidence>
<dbReference type="PANTHER" id="PTHR43072:SF8">
    <property type="entry name" value="ACYLTRANSFERASE FABY-RELATED"/>
    <property type="match status" value="1"/>
</dbReference>
<dbReference type="PANTHER" id="PTHR43072">
    <property type="entry name" value="N-ACETYLTRANSFERASE"/>
    <property type="match status" value="1"/>
</dbReference>
<keyword evidence="4" id="KW-1185">Reference proteome</keyword>
<name>A0A2G9C858_9BURK</name>
<protein>
    <submittedName>
        <fullName evidence="3">GNAT family N-acetyltransferase</fullName>
    </submittedName>
</protein>
<evidence type="ECO:0000256" key="1">
    <source>
        <dbReference type="SAM" id="MobiDB-lite"/>
    </source>
</evidence>
<dbReference type="InterPro" id="IPR016181">
    <property type="entry name" value="Acyl_CoA_acyltransferase"/>
</dbReference>
<evidence type="ECO:0000313" key="4">
    <source>
        <dbReference type="Proteomes" id="UP000231501"/>
    </source>
</evidence>
<dbReference type="OrthoDB" id="5459937at2"/>
<feature type="domain" description="N-acetyltransferase" evidence="2">
    <location>
        <begin position="11"/>
        <end position="174"/>
    </location>
</feature>
<dbReference type="CDD" id="cd04301">
    <property type="entry name" value="NAT_SF"/>
    <property type="match status" value="1"/>
</dbReference>